<dbReference type="CDD" id="cd04047">
    <property type="entry name" value="C2B_Copine"/>
    <property type="match status" value="1"/>
</dbReference>
<dbReference type="EMBL" id="HBGV01000366">
    <property type="protein sequence ID" value="CAD9465880.1"/>
    <property type="molecule type" value="Transcribed_RNA"/>
</dbReference>
<organism evidence="6">
    <name type="scientific">Helicotheca tamesis</name>
    <dbReference type="NCBI Taxonomy" id="374047"/>
    <lineage>
        <taxon>Eukaryota</taxon>
        <taxon>Sar</taxon>
        <taxon>Stramenopiles</taxon>
        <taxon>Ochrophyta</taxon>
        <taxon>Bacillariophyta</taxon>
        <taxon>Mediophyceae</taxon>
        <taxon>Lithodesmiophycidae</taxon>
        <taxon>Lithodesmiales</taxon>
        <taxon>Lithodesmiaceae</taxon>
        <taxon>Helicotheca</taxon>
    </lineage>
</organism>
<evidence type="ECO:0000313" key="6">
    <source>
        <dbReference type="EMBL" id="CAD9465880.1"/>
    </source>
</evidence>
<dbReference type="GO" id="GO:0005544">
    <property type="term" value="F:calcium-dependent phospholipid binding"/>
    <property type="evidence" value="ECO:0007669"/>
    <property type="project" value="InterPro"/>
</dbReference>
<dbReference type="PROSITE" id="PS50234">
    <property type="entry name" value="VWFA"/>
    <property type="match status" value="1"/>
</dbReference>
<reference evidence="6" key="1">
    <citation type="submission" date="2021-01" db="EMBL/GenBank/DDBJ databases">
        <authorList>
            <person name="Corre E."/>
            <person name="Pelletier E."/>
            <person name="Niang G."/>
            <person name="Scheremetjew M."/>
            <person name="Finn R."/>
            <person name="Kale V."/>
            <person name="Holt S."/>
            <person name="Cochrane G."/>
            <person name="Meng A."/>
            <person name="Brown T."/>
            <person name="Cohen L."/>
        </authorList>
    </citation>
    <scope>NUCLEOTIDE SEQUENCE</scope>
    <source>
        <strain evidence="6">CCMP826</strain>
    </source>
</reference>
<dbReference type="AlphaFoldDB" id="A0A7S2DVU6"/>
<dbReference type="Pfam" id="PF00168">
    <property type="entry name" value="C2"/>
    <property type="match status" value="2"/>
</dbReference>
<feature type="compositionally biased region" description="Low complexity" evidence="3">
    <location>
        <begin position="292"/>
        <end position="302"/>
    </location>
</feature>
<feature type="domain" description="VWFA" evidence="5">
    <location>
        <begin position="403"/>
        <end position="618"/>
    </location>
</feature>
<feature type="domain" description="C2" evidence="4">
    <location>
        <begin position="111"/>
        <end position="239"/>
    </location>
</feature>
<accession>A0A7S2DVU6</accession>
<evidence type="ECO:0008006" key="7">
    <source>
        <dbReference type="Google" id="ProtNLM"/>
    </source>
</evidence>
<sequence length="665" mass="71540">MKVQLTLYAKNLPNVAGVFKGTSDPYAVVQKLGEGQTPVNVGKTEVVKNSLDPKWTKRFVIDHDLGRPTHLSIAVYDKITKGEDKPMGSAMFNVGNILGAKGNIKATRMKGGGIMYAKVQKYEEGGTLRLQLKAVKLQSTEGLGFGVLSKSDPFYELHRQTVDKKGWDVVYRSQPVKNNLNPIWSEADIDISTLCRNELNTPIKVKVWDWEKDGKHVDMGEFETSVSGLVAAKNFSSTMDINRADLASAFTLTKIGSRRDRGQIVVLRADLVGVDGAKPELTKPTKPREAPEPAAAPTTAPAPVAPSAPAYDPPPAAPPAYVPPPSAPAAFVPPAADEPPPFVPPPSAYNPSYAAAPAADAPPPFVPQNPVTIEPSSSPYAPFVPPPPQPTFVDYVSGGCELNLAVAVDFSASNGDPRKLGTLHYFNRGGVEKNDYEKAIAAVGGVLAEYDSDKKFPMWGFGAKFGGQIRHCFQCGRETEVDGIDGLLFSYRQMFKTGLAMSEPTVINDVIKTAAYRAKSALGTAQMKGSQAYTILLILTDGQLSDVNDAAKAIYEVTDTPLSIVIVGLGGGDFSGMRYLDKLKRDDRGIVKFVPFNDHMHNMQSLSAATLDEIPDQLVGYFLAHDIKPNPPVQQHDDDIAIDDIDSGMDYAFGGGGYDGGDIVL</sequence>
<proteinExistence type="inferred from homology"/>
<dbReference type="GO" id="GO:0071277">
    <property type="term" value="P:cellular response to calcium ion"/>
    <property type="evidence" value="ECO:0007669"/>
    <property type="project" value="TreeGrafter"/>
</dbReference>
<dbReference type="PANTHER" id="PTHR10857">
    <property type="entry name" value="COPINE"/>
    <property type="match status" value="1"/>
</dbReference>
<name>A0A7S2DVU6_9STRA</name>
<dbReference type="GO" id="GO:0005886">
    <property type="term" value="C:plasma membrane"/>
    <property type="evidence" value="ECO:0007669"/>
    <property type="project" value="TreeGrafter"/>
</dbReference>
<dbReference type="InterPro" id="IPR035892">
    <property type="entry name" value="C2_domain_sf"/>
</dbReference>
<feature type="domain" description="C2" evidence="4">
    <location>
        <begin position="1"/>
        <end position="108"/>
    </location>
</feature>
<dbReference type="InterPro" id="IPR036465">
    <property type="entry name" value="vWFA_dom_sf"/>
</dbReference>
<dbReference type="InterPro" id="IPR010734">
    <property type="entry name" value="Copine_C"/>
</dbReference>
<keyword evidence="2" id="KW-0677">Repeat</keyword>
<dbReference type="SMART" id="SM00239">
    <property type="entry name" value="C2"/>
    <property type="match status" value="2"/>
</dbReference>
<feature type="compositionally biased region" description="Basic and acidic residues" evidence="3">
    <location>
        <begin position="277"/>
        <end position="291"/>
    </location>
</feature>
<dbReference type="PROSITE" id="PS50004">
    <property type="entry name" value="C2"/>
    <property type="match status" value="2"/>
</dbReference>
<feature type="region of interest" description="Disordered" evidence="3">
    <location>
        <begin position="277"/>
        <end position="319"/>
    </location>
</feature>
<comment type="similarity">
    <text evidence="1">Belongs to the copine family.</text>
</comment>
<dbReference type="PANTHER" id="PTHR10857:SF106">
    <property type="entry name" value="C2 DOMAIN-CONTAINING PROTEIN"/>
    <property type="match status" value="1"/>
</dbReference>
<dbReference type="InterPro" id="IPR045052">
    <property type="entry name" value="Copine"/>
</dbReference>
<dbReference type="SUPFAM" id="SSF49562">
    <property type="entry name" value="C2 domain (Calcium/lipid-binding domain, CaLB)"/>
    <property type="match status" value="2"/>
</dbReference>
<gene>
    <name evidence="6" type="ORF">HTAM1171_LOCUS237</name>
</gene>
<evidence type="ECO:0000259" key="4">
    <source>
        <dbReference type="PROSITE" id="PS50004"/>
    </source>
</evidence>
<dbReference type="InterPro" id="IPR000008">
    <property type="entry name" value="C2_dom"/>
</dbReference>
<feature type="compositionally biased region" description="Pro residues" evidence="3">
    <location>
        <begin position="303"/>
        <end position="319"/>
    </location>
</feature>
<dbReference type="InterPro" id="IPR002035">
    <property type="entry name" value="VWF_A"/>
</dbReference>
<dbReference type="SUPFAM" id="SSF53300">
    <property type="entry name" value="vWA-like"/>
    <property type="match status" value="1"/>
</dbReference>
<dbReference type="Pfam" id="PF07002">
    <property type="entry name" value="Copine"/>
    <property type="match status" value="1"/>
</dbReference>
<dbReference type="Gene3D" id="2.60.40.150">
    <property type="entry name" value="C2 domain"/>
    <property type="match status" value="2"/>
</dbReference>
<dbReference type="SMART" id="SM00327">
    <property type="entry name" value="VWA"/>
    <property type="match status" value="1"/>
</dbReference>
<protein>
    <recommendedName>
        <fullName evidence="7">C2 domain-containing protein</fullName>
    </recommendedName>
</protein>
<evidence type="ECO:0000259" key="5">
    <source>
        <dbReference type="PROSITE" id="PS50234"/>
    </source>
</evidence>
<evidence type="ECO:0000256" key="3">
    <source>
        <dbReference type="SAM" id="MobiDB-lite"/>
    </source>
</evidence>
<evidence type="ECO:0000256" key="1">
    <source>
        <dbReference type="ARBA" id="ARBA00009048"/>
    </source>
</evidence>
<evidence type="ECO:0000256" key="2">
    <source>
        <dbReference type="ARBA" id="ARBA00022737"/>
    </source>
</evidence>
<dbReference type="InterPro" id="IPR037768">
    <property type="entry name" value="C2B_Copine"/>
</dbReference>